<reference evidence="4" key="1">
    <citation type="submission" date="2019-07" db="EMBL/GenBank/DDBJ databases">
        <authorList>
            <person name="Dittberner H."/>
        </authorList>
    </citation>
    <scope>NUCLEOTIDE SEQUENCE [LARGE SCALE GENOMIC DNA]</scope>
</reference>
<dbReference type="InterPro" id="IPR022212">
    <property type="entry name" value="DUF3741"/>
</dbReference>
<feature type="compositionally biased region" description="Basic and acidic residues" evidence="1">
    <location>
        <begin position="551"/>
        <end position="568"/>
    </location>
</feature>
<dbReference type="Pfam" id="PF14309">
    <property type="entry name" value="DUF4378"/>
    <property type="match status" value="1"/>
</dbReference>
<dbReference type="Pfam" id="PF12552">
    <property type="entry name" value="DUF3741"/>
    <property type="match status" value="1"/>
</dbReference>
<feature type="region of interest" description="Disordered" evidence="1">
    <location>
        <begin position="45"/>
        <end position="70"/>
    </location>
</feature>
<keyword evidence="5" id="KW-1185">Reference proteome</keyword>
<accession>A0A565BZG4</accession>
<dbReference type="InterPro" id="IPR025486">
    <property type="entry name" value="DUF4378"/>
</dbReference>
<feature type="compositionally biased region" description="Polar residues" evidence="1">
    <location>
        <begin position="329"/>
        <end position="345"/>
    </location>
</feature>
<feature type="region of interest" description="Disordered" evidence="1">
    <location>
        <begin position="109"/>
        <end position="163"/>
    </location>
</feature>
<feature type="domain" description="DUF4378" evidence="3">
    <location>
        <begin position="714"/>
        <end position="858"/>
    </location>
</feature>
<evidence type="ECO:0000259" key="2">
    <source>
        <dbReference type="Pfam" id="PF12552"/>
    </source>
</evidence>
<protein>
    <recommendedName>
        <fullName evidence="6">DUF4378 domain-containing protein</fullName>
    </recommendedName>
</protein>
<feature type="region of interest" description="Disordered" evidence="1">
    <location>
        <begin position="328"/>
        <end position="348"/>
    </location>
</feature>
<feature type="compositionally biased region" description="Basic and acidic residues" evidence="1">
    <location>
        <begin position="599"/>
        <end position="612"/>
    </location>
</feature>
<evidence type="ECO:0000313" key="5">
    <source>
        <dbReference type="Proteomes" id="UP000489600"/>
    </source>
</evidence>
<feature type="compositionally biased region" description="Basic and acidic residues" evidence="1">
    <location>
        <begin position="142"/>
        <end position="163"/>
    </location>
</feature>
<dbReference type="EMBL" id="CABITT030000006">
    <property type="protein sequence ID" value="VVB06802.1"/>
    <property type="molecule type" value="Genomic_DNA"/>
</dbReference>
<dbReference type="PANTHER" id="PTHR47212">
    <property type="entry name" value="ADHESIN-LIKE PROTEIN, PUTATIVE (DUF3741)-RELATED"/>
    <property type="match status" value="1"/>
</dbReference>
<feature type="domain" description="DUF3741" evidence="2">
    <location>
        <begin position="212"/>
        <end position="254"/>
    </location>
</feature>
<comment type="caution">
    <text evidence="4">The sequence shown here is derived from an EMBL/GenBank/DDBJ whole genome shotgun (WGS) entry which is preliminary data.</text>
</comment>
<gene>
    <name evidence="4" type="ORF">ANE_LOCUS17246</name>
</gene>
<organism evidence="4 5">
    <name type="scientific">Arabis nemorensis</name>
    <dbReference type="NCBI Taxonomy" id="586526"/>
    <lineage>
        <taxon>Eukaryota</taxon>
        <taxon>Viridiplantae</taxon>
        <taxon>Streptophyta</taxon>
        <taxon>Embryophyta</taxon>
        <taxon>Tracheophyta</taxon>
        <taxon>Spermatophyta</taxon>
        <taxon>Magnoliopsida</taxon>
        <taxon>eudicotyledons</taxon>
        <taxon>Gunneridae</taxon>
        <taxon>Pentapetalae</taxon>
        <taxon>rosids</taxon>
        <taxon>malvids</taxon>
        <taxon>Brassicales</taxon>
        <taxon>Brassicaceae</taxon>
        <taxon>Arabideae</taxon>
        <taxon>Arabis</taxon>
    </lineage>
</organism>
<feature type="region of interest" description="Disordered" evidence="1">
    <location>
        <begin position="534"/>
        <end position="570"/>
    </location>
</feature>
<dbReference type="PANTHER" id="PTHR47212:SF4">
    <property type="entry name" value="ADHESIN-LIKE PROTEIN, PUTATIVE (DUF3741)-RELATED"/>
    <property type="match status" value="1"/>
</dbReference>
<dbReference type="Proteomes" id="UP000489600">
    <property type="component" value="Unassembled WGS sequence"/>
</dbReference>
<dbReference type="OrthoDB" id="770239at2759"/>
<feature type="compositionally biased region" description="Basic residues" evidence="1">
    <location>
        <begin position="119"/>
        <end position="132"/>
    </location>
</feature>
<evidence type="ECO:0000259" key="3">
    <source>
        <dbReference type="Pfam" id="PF14309"/>
    </source>
</evidence>
<evidence type="ECO:0008006" key="6">
    <source>
        <dbReference type="Google" id="ProtNLM"/>
    </source>
</evidence>
<name>A0A565BZG4_9BRAS</name>
<dbReference type="AlphaFoldDB" id="A0A565BZG4"/>
<feature type="region of interest" description="Disordered" evidence="1">
    <location>
        <begin position="591"/>
        <end position="632"/>
    </location>
</feature>
<proteinExistence type="predicted"/>
<sequence length="885" mass="100917">MAKKTQRRAAARQERDQLGCMWGFMNMFSFRHGPLSHKLLLEQKHASGNHRNKEVGKSKCRDKDAQETHVGEERNVTITIIKPSVKKLIAEELFIDKEMQKQMEIAEAGQLSDSELEGRRRKNQRKKNKTRKNSFDSFSHINRIDSEEPEVHHRDQKHHESAKSLDIDNMIEEFYSEIHRKSTSIAKKNGITNHKHEDYKEKLRELVKFLISQKLLHGNRPRENSEILTSKDLMEVFQILGSDEELFLKLLQDPEILVPRDIQDSQNCQTQKGEENLSLFEITCASEQSSLADKKWSSFFRRKDTPQEVIDDKECEASDRIFILKPRSASFSSPETGNSRGSSPDSHLMMRNKAQNERNTSHFFLSEIKRKLKHAIKKEQQPGLQQREVGIGEGFPKNVPTKDHFFLERMTKPSTSQKKAHKVLQETNEDFKKQRVSNIYTEAKKHLSEMLNNGDLDSNSTSRQVQRTLGRILSLPEYLSPLSSPGRRWEKSSTSHRKAASADFINLVNIKKETHASQPEDVKENADIQVCNLSKEPEKSIESPPHTASESTEKRADIEDGTANEDKISSAGSADDVVIISEIDVVPEETSSTLVGDLSKVEAHDEQKDSDISKQTSYEESQSSLSSSVASPSHCLAKTEECKSAITDFPEWSSPISVLDPLFIEDDISPAKMRSQSGEEQVEPWRIHFDEKDSAAKNREDYVKNITGDKELVFKYVRAVLDAVDSDFEELYLKAQFSDQLLEPALIRNIPFCPNQLCPDHELLFDCINEVLMQLCCCPPWTSFVTPKTRVFSNVKSIIHEVQEAVYWHLLPLPLPHALDQIVRKDMAKAGNWLDISCDIDCIGFETSELILEALLEELTLNCLNNTEHSLVPVELKTDESILSL</sequence>
<evidence type="ECO:0000256" key="1">
    <source>
        <dbReference type="SAM" id="MobiDB-lite"/>
    </source>
</evidence>
<evidence type="ECO:0000313" key="4">
    <source>
        <dbReference type="EMBL" id="VVB06802.1"/>
    </source>
</evidence>
<feature type="compositionally biased region" description="Low complexity" evidence="1">
    <location>
        <begin position="618"/>
        <end position="632"/>
    </location>
</feature>